<dbReference type="GO" id="GO:0004622">
    <property type="term" value="F:phosphatidylcholine lysophospholipase activity"/>
    <property type="evidence" value="ECO:0007669"/>
    <property type="project" value="TreeGrafter"/>
</dbReference>
<evidence type="ECO:0000259" key="2">
    <source>
        <dbReference type="Pfam" id="PF13472"/>
    </source>
</evidence>
<dbReference type="EMBL" id="CP042435">
    <property type="protein sequence ID" value="QEC67901.1"/>
    <property type="molecule type" value="Genomic_DNA"/>
</dbReference>
<feature type="chain" id="PRO_5023008947" evidence="1">
    <location>
        <begin position="22"/>
        <end position="221"/>
    </location>
</feature>
<dbReference type="Proteomes" id="UP000321533">
    <property type="component" value="Chromosome"/>
</dbReference>
<dbReference type="InterPro" id="IPR013830">
    <property type="entry name" value="SGNH_hydro"/>
</dbReference>
<sequence>MLAKSLASLFIAFLCSATIFAQVSLPFAGEIQKFRQADSTQMPSQNEILFVGSSSFTKWTDVQNYFPAYPIINRGFGGSTLLDVTMYADDVIFPYHPKQIVIYCGENDLAYVDTVSAQTVANRFITLFDVIRHVWNEVPIDFISIKPSPSREKLMPKMIEANKLIKSFLASKKNTAFIDVFSKMLTQDGKLMPGIYIEDKLHMNAKGYAIWQKEIEPYLVK</sequence>
<dbReference type="Pfam" id="PF13472">
    <property type="entry name" value="Lipase_GDSL_2"/>
    <property type="match status" value="1"/>
</dbReference>
<protein>
    <submittedName>
        <fullName evidence="3">G-D-S-L family lipolytic protein</fullName>
    </submittedName>
</protein>
<evidence type="ECO:0000256" key="1">
    <source>
        <dbReference type="SAM" id="SignalP"/>
    </source>
</evidence>
<evidence type="ECO:0000313" key="4">
    <source>
        <dbReference type="Proteomes" id="UP000321533"/>
    </source>
</evidence>
<dbReference type="InterPro" id="IPR051532">
    <property type="entry name" value="Ester_Hydrolysis_Enzymes"/>
</dbReference>
<name>A0A5B8VAK1_9BACT</name>
<dbReference type="InterPro" id="IPR036514">
    <property type="entry name" value="SGNH_hydro_sf"/>
</dbReference>
<dbReference type="KEGG" id="pgin:FRZ67_11540"/>
<keyword evidence="1" id="KW-0732">Signal</keyword>
<feature type="domain" description="SGNH hydrolase-type esterase" evidence="2">
    <location>
        <begin position="61"/>
        <end position="210"/>
    </location>
</feature>
<dbReference type="OrthoDB" id="9790057at2"/>
<accession>A0A5B8VAK1</accession>
<proteinExistence type="predicted"/>
<dbReference type="SUPFAM" id="SSF52266">
    <property type="entry name" value="SGNH hydrolase"/>
    <property type="match status" value="1"/>
</dbReference>
<evidence type="ECO:0000313" key="3">
    <source>
        <dbReference type="EMBL" id="QEC67901.1"/>
    </source>
</evidence>
<dbReference type="Gene3D" id="3.40.50.1110">
    <property type="entry name" value="SGNH hydrolase"/>
    <property type="match status" value="1"/>
</dbReference>
<keyword evidence="4" id="KW-1185">Reference proteome</keyword>
<organism evidence="3 4">
    <name type="scientific">Panacibacter ginsenosidivorans</name>
    <dbReference type="NCBI Taxonomy" id="1813871"/>
    <lineage>
        <taxon>Bacteria</taxon>
        <taxon>Pseudomonadati</taxon>
        <taxon>Bacteroidota</taxon>
        <taxon>Chitinophagia</taxon>
        <taxon>Chitinophagales</taxon>
        <taxon>Chitinophagaceae</taxon>
        <taxon>Panacibacter</taxon>
    </lineage>
</organism>
<dbReference type="PANTHER" id="PTHR30383">
    <property type="entry name" value="THIOESTERASE 1/PROTEASE 1/LYSOPHOSPHOLIPASE L1"/>
    <property type="match status" value="1"/>
</dbReference>
<dbReference type="RefSeq" id="WP_147189708.1">
    <property type="nucleotide sequence ID" value="NZ_CP042435.1"/>
</dbReference>
<feature type="signal peptide" evidence="1">
    <location>
        <begin position="1"/>
        <end position="21"/>
    </location>
</feature>
<dbReference type="AlphaFoldDB" id="A0A5B8VAK1"/>
<gene>
    <name evidence="3" type="ORF">FRZ67_11540</name>
</gene>
<reference evidence="3 4" key="1">
    <citation type="journal article" date="2016" name="Int. J. Syst. Evol. Microbiol.">
        <title>Panacibacter ginsenosidivorans gen. nov., sp. nov., with ginsenoside converting activity isolated from soil of a ginseng field.</title>
        <authorList>
            <person name="Siddiqi M.Z."/>
            <person name="Muhammad Shafi S."/>
            <person name="Choi K.D."/>
            <person name="Im W.T."/>
        </authorList>
    </citation>
    <scope>NUCLEOTIDE SEQUENCE [LARGE SCALE GENOMIC DNA]</scope>
    <source>
        <strain evidence="3 4">Gsoil1550</strain>
    </source>
</reference>
<dbReference type="PANTHER" id="PTHR30383:SF5">
    <property type="entry name" value="SGNH HYDROLASE-TYPE ESTERASE DOMAIN-CONTAINING PROTEIN"/>
    <property type="match status" value="1"/>
</dbReference>